<keyword evidence="1" id="KW-1185">Reference proteome</keyword>
<dbReference type="WBParaSite" id="HCON_00179520-00001">
    <property type="protein sequence ID" value="HCON_00179520-00001"/>
    <property type="gene ID" value="HCON_00179520"/>
</dbReference>
<organism evidence="1 2">
    <name type="scientific">Haemonchus contortus</name>
    <name type="common">Barber pole worm</name>
    <dbReference type="NCBI Taxonomy" id="6289"/>
    <lineage>
        <taxon>Eukaryota</taxon>
        <taxon>Metazoa</taxon>
        <taxon>Ecdysozoa</taxon>
        <taxon>Nematoda</taxon>
        <taxon>Chromadorea</taxon>
        <taxon>Rhabditida</taxon>
        <taxon>Rhabditina</taxon>
        <taxon>Rhabditomorpha</taxon>
        <taxon>Strongyloidea</taxon>
        <taxon>Trichostrongylidae</taxon>
        <taxon>Haemonchus</taxon>
    </lineage>
</organism>
<dbReference type="AlphaFoldDB" id="A0A7I4Z2P1"/>
<dbReference type="Proteomes" id="UP000025227">
    <property type="component" value="Unplaced"/>
</dbReference>
<reference evidence="2" key="1">
    <citation type="submission" date="2020-12" db="UniProtKB">
        <authorList>
            <consortium name="WormBaseParasite"/>
        </authorList>
    </citation>
    <scope>IDENTIFICATION</scope>
    <source>
        <strain evidence="2">MHco3</strain>
    </source>
</reference>
<evidence type="ECO:0000313" key="1">
    <source>
        <dbReference type="Proteomes" id="UP000025227"/>
    </source>
</evidence>
<protein>
    <submittedName>
        <fullName evidence="2">DUF4708 domain-containing protein</fullName>
    </submittedName>
</protein>
<evidence type="ECO:0000313" key="2">
    <source>
        <dbReference type="WBParaSite" id="HCON_00179520-00001"/>
    </source>
</evidence>
<proteinExistence type="predicted"/>
<accession>A0A7I4Z2P1</accession>
<name>A0A7I4Z2P1_HAECO</name>
<sequence>MWAVLEDLPPNWSNSDEPDGVVKQDHVENCTRCRLSHSTSATGMEVKCCRPVQSLFFYDTRWFSFLVYPPQPFPVIQETENRVWAVLEDLPPNWSNSDELDGVVKQDHVENCTRCRLSHSTSATGMEVKCCRPVQSLFFYDTRWFSFLVYPPQPFPVIQETENRCLLICKKARFISY</sequence>